<dbReference type="AlphaFoldDB" id="A0A834MGJ2"/>
<protein>
    <recommendedName>
        <fullName evidence="1">PLD phosphodiesterase domain-containing protein</fullName>
    </recommendedName>
</protein>
<dbReference type="GO" id="GO:0030572">
    <property type="term" value="F:phosphatidyltransferase activity"/>
    <property type="evidence" value="ECO:0007669"/>
    <property type="project" value="UniProtKB-ARBA"/>
</dbReference>
<dbReference type="SMART" id="SM00155">
    <property type="entry name" value="PLDc"/>
    <property type="match status" value="1"/>
</dbReference>
<dbReference type="Gene3D" id="3.30.870.10">
    <property type="entry name" value="Endonuclease Chain A"/>
    <property type="match status" value="1"/>
</dbReference>
<proteinExistence type="predicted"/>
<dbReference type="Proteomes" id="UP000625711">
    <property type="component" value="Unassembled WGS sequence"/>
</dbReference>
<sequence>EYAYPIQQVTNANKHRLSYASLRKQLEAHWFKSNVQDYLNILSSSLSFDTWFNQNLSLNWVNAVVVKDSADKIRETAPREQHLNFQLTHILDHPVEKVDLVSAYFVPDENSMQIMQDLSNQDVQIRVLTNSFKANDVPLVHAFYAKHRPQMLANGIQLYEFLPVLPNNLIDDRQKSIFQYDQNSRKKNSKDGFSRSSLHAKFMALDNRQVFIGSFNFDPRSAYLNTEIGVILDSPTLAKAIHNSMDQDLIKYSYHVSLDPTGQMIWKQQTPNGQKIYSKEPEIKWWQKIGLKLVSWLPIQGQM</sequence>
<dbReference type="PROSITE" id="PS50035">
    <property type="entry name" value="PLD"/>
    <property type="match status" value="1"/>
</dbReference>
<comment type="caution">
    <text evidence="2">The sequence shown here is derived from an EMBL/GenBank/DDBJ whole genome shotgun (WGS) entry which is preliminary data.</text>
</comment>
<dbReference type="SUPFAM" id="SSF56024">
    <property type="entry name" value="Phospholipase D/nuclease"/>
    <property type="match status" value="1"/>
</dbReference>
<keyword evidence="3" id="KW-1185">Reference proteome</keyword>
<dbReference type="OrthoDB" id="14911at2759"/>
<dbReference type="InterPro" id="IPR001736">
    <property type="entry name" value="PLipase_D/transphosphatidylase"/>
</dbReference>
<dbReference type="PANTHER" id="PTHR21248">
    <property type="entry name" value="CARDIOLIPIN SYNTHASE"/>
    <property type="match status" value="1"/>
</dbReference>
<organism evidence="2 3">
    <name type="scientific">Rhynchophorus ferrugineus</name>
    <name type="common">Red palm weevil</name>
    <name type="synonym">Curculio ferrugineus</name>
    <dbReference type="NCBI Taxonomy" id="354439"/>
    <lineage>
        <taxon>Eukaryota</taxon>
        <taxon>Metazoa</taxon>
        <taxon>Ecdysozoa</taxon>
        <taxon>Arthropoda</taxon>
        <taxon>Hexapoda</taxon>
        <taxon>Insecta</taxon>
        <taxon>Pterygota</taxon>
        <taxon>Neoptera</taxon>
        <taxon>Endopterygota</taxon>
        <taxon>Coleoptera</taxon>
        <taxon>Polyphaga</taxon>
        <taxon>Cucujiformia</taxon>
        <taxon>Curculionidae</taxon>
        <taxon>Dryophthorinae</taxon>
        <taxon>Rhynchophorus</taxon>
    </lineage>
</organism>
<feature type="domain" description="PLD phosphodiesterase" evidence="1">
    <location>
        <begin position="194"/>
        <end position="221"/>
    </location>
</feature>
<evidence type="ECO:0000313" key="2">
    <source>
        <dbReference type="EMBL" id="KAF7277604.1"/>
    </source>
</evidence>
<feature type="non-terminal residue" evidence="2">
    <location>
        <position position="1"/>
    </location>
</feature>
<evidence type="ECO:0000259" key="1">
    <source>
        <dbReference type="PROSITE" id="PS50035"/>
    </source>
</evidence>
<dbReference type="Pfam" id="PF13091">
    <property type="entry name" value="PLDc_2"/>
    <property type="match status" value="1"/>
</dbReference>
<gene>
    <name evidence="2" type="ORF">GWI33_003276</name>
</gene>
<dbReference type="GO" id="GO:0032049">
    <property type="term" value="P:cardiolipin biosynthetic process"/>
    <property type="evidence" value="ECO:0007669"/>
    <property type="project" value="UniProtKB-ARBA"/>
</dbReference>
<dbReference type="PANTHER" id="PTHR21248:SF12">
    <property type="entry name" value="CARDIOLIPIN SYNTHASE C"/>
    <property type="match status" value="1"/>
</dbReference>
<evidence type="ECO:0000313" key="3">
    <source>
        <dbReference type="Proteomes" id="UP000625711"/>
    </source>
</evidence>
<dbReference type="EMBL" id="JAACXV010000574">
    <property type="protein sequence ID" value="KAF7277604.1"/>
    <property type="molecule type" value="Genomic_DNA"/>
</dbReference>
<accession>A0A834MGJ2</accession>
<name>A0A834MGJ2_RHYFE</name>
<dbReference type="CDD" id="cd09113">
    <property type="entry name" value="PLDc_ymdC_like_2"/>
    <property type="match status" value="1"/>
</dbReference>
<reference evidence="2" key="1">
    <citation type="submission" date="2020-08" db="EMBL/GenBank/DDBJ databases">
        <title>Genome sequencing and assembly of the red palm weevil Rhynchophorus ferrugineus.</title>
        <authorList>
            <person name="Dias G.B."/>
            <person name="Bergman C.M."/>
            <person name="Manee M."/>
        </authorList>
    </citation>
    <scope>NUCLEOTIDE SEQUENCE</scope>
    <source>
        <strain evidence="2">AA-2017</strain>
        <tissue evidence="2">Whole larva</tissue>
    </source>
</reference>
<dbReference type="InterPro" id="IPR025202">
    <property type="entry name" value="PLD-like_dom"/>
</dbReference>